<proteinExistence type="predicted"/>
<protein>
    <submittedName>
        <fullName evidence="1">Uncharacterized protein</fullName>
    </submittedName>
</protein>
<gene>
    <name evidence="1" type="ORF">HWQ67_19235</name>
</gene>
<evidence type="ECO:0000313" key="2">
    <source>
        <dbReference type="Proteomes" id="UP001196980"/>
    </source>
</evidence>
<organism evidence="1 2">
    <name type="scientific">Candidatus Magnetobacterium casense</name>
    <dbReference type="NCBI Taxonomy" id="1455061"/>
    <lineage>
        <taxon>Bacteria</taxon>
        <taxon>Pseudomonadati</taxon>
        <taxon>Nitrospirota</taxon>
        <taxon>Thermodesulfovibrionia</taxon>
        <taxon>Thermodesulfovibrionales</taxon>
        <taxon>Candidatus Magnetobacteriaceae</taxon>
        <taxon>Candidatus Magnetobacterium</taxon>
    </lineage>
</organism>
<dbReference type="Proteomes" id="UP001196980">
    <property type="component" value="Unassembled WGS sequence"/>
</dbReference>
<evidence type="ECO:0000313" key="1">
    <source>
        <dbReference type="EMBL" id="MBV6343707.1"/>
    </source>
</evidence>
<name>A0ABS6S4C6_9BACT</name>
<sequence>MTDPLRITIDVTPPPTKRKTVAIYGFAPQTRGLIAQSKADEVWSLNNCYSYGLPIERLTRGFEMHELWIQWIARQRHESGVEYWNWILAPHKFPIYMHMVQEDFEIALADLEKIDLAERAPTSDDAVELEKWARLSDWVNEQKR</sequence>
<dbReference type="EMBL" id="JABXWD010000757">
    <property type="protein sequence ID" value="MBV6343707.1"/>
    <property type="molecule type" value="Genomic_DNA"/>
</dbReference>
<dbReference type="RefSeq" id="WP_218254321.1">
    <property type="nucleotide sequence ID" value="NZ_JABXWD010000757.1"/>
</dbReference>
<comment type="caution">
    <text evidence="1">The sequence shown here is derived from an EMBL/GenBank/DDBJ whole genome shotgun (WGS) entry which is preliminary data.</text>
</comment>
<accession>A0ABS6S4C6</accession>
<keyword evidence="2" id="KW-1185">Reference proteome</keyword>
<reference evidence="1 2" key="1">
    <citation type="journal article" date="2020" name="J Geophys Res Biogeosci">
        <title>Magnetotaxis as an Adaptation to Enable Bacterial Shuttling of Microbial Sulfur and Sulfur Cycling Across Aquatic Oxic#Anoxic Interfaces.</title>
        <authorList>
            <person name="Li J."/>
            <person name="Liu P."/>
            <person name="Wang J."/>
            <person name="Roberts A.P."/>
            <person name="Pan Y."/>
        </authorList>
    </citation>
    <scope>NUCLEOTIDE SEQUENCE [LARGE SCALE GENOMIC DNA]</scope>
    <source>
        <strain evidence="1 2">MYR-1_YQ</strain>
    </source>
</reference>